<dbReference type="Proteomes" id="UP000198729">
    <property type="component" value="Unassembled WGS sequence"/>
</dbReference>
<dbReference type="EMBL" id="FMWO01000044">
    <property type="protein sequence ID" value="SCZ85243.1"/>
    <property type="molecule type" value="Genomic_DNA"/>
</dbReference>
<keyword evidence="2" id="KW-1185">Reference proteome</keyword>
<organism evidence="1 2">
    <name type="scientific">Nitrosomonas mobilis</name>
    <dbReference type="NCBI Taxonomy" id="51642"/>
    <lineage>
        <taxon>Bacteria</taxon>
        <taxon>Pseudomonadati</taxon>
        <taxon>Pseudomonadota</taxon>
        <taxon>Betaproteobacteria</taxon>
        <taxon>Nitrosomonadales</taxon>
        <taxon>Nitrosomonadaceae</taxon>
        <taxon>Nitrosomonas</taxon>
    </lineage>
</organism>
<gene>
    <name evidence="1" type="ORF">NSMM_370022</name>
</gene>
<dbReference type="AlphaFoldDB" id="A0A1G5SDH4"/>
<reference evidence="1 2" key="1">
    <citation type="submission" date="2016-10" db="EMBL/GenBank/DDBJ databases">
        <authorList>
            <person name="de Groot N.N."/>
        </authorList>
    </citation>
    <scope>NUCLEOTIDE SEQUENCE [LARGE SCALE GENOMIC DNA]</scope>
    <source>
        <strain evidence="1">1</strain>
    </source>
</reference>
<accession>A0A1G5SDH4</accession>
<proteinExistence type="predicted"/>
<protein>
    <submittedName>
        <fullName evidence="1">Uncharacterized protein</fullName>
    </submittedName>
</protein>
<evidence type="ECO:0000313" key="2">
    <source>
        <dbReference type="Proteomes" id="UP000198729"/>
    </source>
</evidence>
<evidence type="ECO:0000313" key="1">
    <source>
        <dbReference type="EMBL" id="SCZ85243.1"/>
    </source>
</evidence>
<sequence length="51" mass="6233">MHLNQEAYKTFQRNCLEASKKYGRSVQTQKMMDVLKMMWQYNRYTVSECSF</sequence>
<name>A0A1G5SDH4_9PROT</name>